<evidence type="ECO:0000259" key="3">
    <source>
        <dbReference type="PROSITE" id="PS50835"/>
    </source>
</evidence>
<evidence type="ECO:0000256" key="1">
    <source>
        <dbReference type="SAM" id="MobiDB-lite"/>
    </source>
</evidence>
<dbReference type="Gene3D" id="2.60.40.10">
    <property type="entry name" value="Immunoglobulins"/>
    <property type="match status" value="1"/>
</dbReference>
<dbReference type="Pfam" id="PF00047">
    <property type="entry name" value="ig"/>
    <property type="match status" value="1"/>
</dbReference>
<reference evidence="5" key="1">
    <citation type="submission" date="2025-08" db="UniProtKB">
        <authorList>
            <consortium name="RefSeq"/>
        </authorList>
    </citation>
    <scope>IDENTIFICATION</scope>
</reference>
<dbReference type="GeneID" id="108009594"/>
<proteinExistence type="predicted"/>
<dbReference type="RefSeq" id="XP_016929556.3">
    <property type="nucleotide sequence ID" value="XM_017074067.4"/>
</dbReference>
<dbReference type="SMART" id="SM00409">
    <property type="entry name" value="IG"/>
    <property type="match status" value="1"/>
</dbReference>
<accession>A0AB39Z782</accession>
<dbReference type="Proteomes" id="UP001652628">
    <property type="component" value="Chromosome 2R"/>
</dbReference>
<dbReference type="AlphaFoldDB" id="A0AB39Z782"/>
<dbReference type="PROSITE" id="PS50835">
    <property type="entry name" value="IG_LIKE"/>
    <property type="match status" value="1"/>
</dbReference>
<dbReference type="InterPro" id="IPR036179">
    <property type="entry name" value="Ig-like_dom_sf"/>
</dbReference>
<gene>
    <name evidence="5" type="primary">babos</name>
</gene>
<evidence type="ECO:0000313" key="5">
    <source>
        <dbReference type="RefSeq" id="XP_016929556.3"/>
    </source>
</evidence>
<protein>
    <submittedName>
        <fullName evidence="5">Uncharacterized protein babos</fullName>
    </submittedName>
</protein>
<dbReference type="InterPro" id="IPR013151">
    <property type="entry name" value="Immunoglobulin_dom"/>
</dbReference>
<evidence type="ECO:0000313" key="4">
    <source>
        <dbReference type="Proteomes" id="UP001652628"/>
    </source>
</evidence>
<feature type="region of interest" description="Disordered" evidence="1">
    <location>
        <begin position="26"/>
        <end position="60"/>
    </location>
</feature>
<dbReference type="CDD" id="cd00096">
    <property type="entry name" value="Ig"/>
    <property type="match status" value="1"/>
</dbReference>
<dbReference type="InterPro" id="IPR007110">
    <property type="entry name" value="Ig-like_dom"/>
</dbReference>
<keyword evidence="4" id="KW-1185">Reference proteome</keyword>
<name>A0AB39Z782_DROSZ</name>
<organism evidence="4 5">
    <name type="scientific">Drosophila suzukii</name>
    <name type="common">Spotted-wing drosophila fruit fly</name>
    <dbReference type="NCBI Taxonomy" id="28584"/>
    <lineage>
        <taxon>Eukaryota</taxon>
        <taxon>Metazoa</taxon>
        <taxon>Ecdysozoa</taxon>
        <taxon>Arthropoda</taxon>
        <taxon>Hexapoda</taxon>
        <taxon>Insecta</taxon>
        <taxon>Pterygota</taxon>
        <taxon>Neoptera</taxon>
        <taxon>Endopterygota</taxon>
        <taxon>Diptera</taxon>
        <taxon>Brachycera</taxon>
        <taxon>Muscomorpha</taxon>
        <taxon>Ephydroidea</taxon>
        <taxon>Drosophilidae</taxon>
        <taxon>Drosophila</taxon>
        <taxon>Sophophora</taxon>
    </lineage>
</organism>
<dbReference type="InterPro" id="IPR013783">
    <property type="entry name" value="Ig-like_fold"/>
</dbReference>
<sequence length="195" mass="20733">MMSRTALLIAGLLLIVGRSAVSSYPQSTLEEDGMQGDDNFDYEEDNDSAPSPQIKASSSTGETINKTLTVTGIRGEDVVLKCDVGSNLQSSEVVVLWRFGNNVISNGKNLVHPNFELNANYDLTILKAKSQDAGTYHCEVLPSGSLVYTNVIIAEHSLDAIAPESSTSAAGSESSFLGYTLMGSTILLLLGMGKH</sequence>
<feature type="compositionally biased region" description="Acidic residues" evidence="1">
    <location>
        <begin position="29"/>
        <end position="47"/>
    </location>
</feature>
<evidence type="ECO:0000256" key="2">
    <source>
        <dbReference type="SAM" id="SignalP"/>
    </source>
</evidence>
<feature type="signal peptide" evidence="2">
    <location>
        <begin position="1"/>
        <end position="23"/>
    </location>
</feature>
<dbReference type="SUPFAM" id="SSF48726">
    <property type="entry name" value="Immunoglobulin"/>
    <property type="match status" value="1"/>
</dbReference>
<feature type="compositionally biased region" description="Polar residues" evidence="1">
    <location>
        <begin position="48"/>
        <end position="60"/>
    </location>
</feature>
<keyword evidence="2" id="KW-0732">Signal</keyword>
<dbReference type="InterPro" id="IPR003599">
    <property type="entry name" value="Ig_sub"/>
</dbReference>
<feature type="chain" id="PRO_5045236360" evidence="2">
    <location>
        <begin position="24"/>
        <end position="195"/>
    </location>
</feature>
<feature type="domain" description="Ig-like" evidence="3">
    <location>
        <begin position="52"/>
        <end position="140"/>
    </location>
</feature>